<dbReference type="InterPro" id="IPR029033">
    <property type="entry name" value="His_PPase_superfam"/>
</dbReference>
<keyword evidence="3" id="KW-0413">Isomerase</keyword>
<dbReference type="PIRSF" id="PIRSF000709">
    <property type="entry name" value="6PFK_2-Ptase"/>
    <property type="match status" value="1"/>
</dbReference>
<dbReference type="GO" id="GO:0006096">
    <property type="term" value="P:glycolytic process"/>
    <property type="evidence" value="ECO:0007669"/>
    <property type="project" value="UniProtKB-KW"/>
</dbReference>
<evidence type="ECO:0000256" key="6">
    <source>
        <dbReference type="PIRSR" id="PIRSR613078-2"/>
    </source>
</evidence>
<evidence type="ECO:0000256" key="4">
    <source>
        <dbReference type="NCBIfam" id="TIGR03162"/>
    </source>
</evidence>
<evidence type="ECO:0000256" key="1">
    <source>
        <dbReference type="ARBA" id="ARBA00006717"/>
    </source>
</evidence>
<dbReference type="CDD" id="cd07067">
    <property type="entry name" value="HP_PGM_like"/>
    <property type="match status" value="1"/>
</dbReference>
<dbReference type="GO" id="GO:0043755">
    <property type="term" value="F:alpha-ribazole phosphatase activity"/>
    <property type="evidence" value="ECO:0007669"/>
    <property type="project" value="UniProtKB-UniRule"/>
</dbReference>
<evidence type="ECO:0000256" key="5">
    <source>
        <dbReference type="PIRSR" id="PIRSR613078-1"/>
    </source>
</evidence>
<dbReference type="InterPro" id="IPR017578">
    <property type="entry name" value="Ribazole_CobC"/>
</dbReference>
<keyword evidence="8" id="KW-1185">Reference proteome</keyword>
<protein>
    <recommendedName>
        <fullName evidence="4">Alpha-ribazole phosphatase</fullName>
        <ecNumber evidence="4">3.1.3.73</ecNumber>
    </recommendedName>
</protein>
<feature type="active site" description="Proton donor/acceptor" evidence="5">
    <location>
        <position position="81"/>
    </location>
</feature>
<reference evidence="7 8" key="1">
    <citation type="submission" date="2019-05" db="EMBL/GenBank/DDBJ databases">
        <authorList>
            <consortium name="Pathogen Informatics"/>
        </authorList>
    </citation>
    <scope>NUCLEOTIDE SEQUENCE [LARGE SCALE GENOMIC DNA]</scope>
    <source>
        <strain evidence="7 8">NCTC503</strain>
    </source>
</reference>
<dbReference type="SMART" id="SM00855">
    <property type="entry name" value="PGAM"/>
    <property type="match status" value="1"/>
</dbReference>
<dbReference type="GO" id="GO:0009236">
    <property type="term" value="P:cobalamin biosynthetic process"/>
    <property type="evidence" value="ECO:0007669"/>
    <property type="project" value="UniProtKB-UniRule"/>
</dbReference>
<feature type="binding site" evidence="6">
    <location>
        <begin position="7"/>
        <end position="14"/>
    </location>
    <ligand>
        <name>substrate</name>
    </ligand>
</feature>
<organism evidence="7 8">
    <name type="scientific">Hathewaya histolytica</name>
    <name type="common">Clostridium histolyticum</name>
    <dbReference type="NCBI Taxonomy" id="1498"/>
    <lineage>
        <taxon>Bacteria</taxon>
        <taxon>Bacillati</taxon>
        <taxon>Bacillota</taxon>
        <taxon>Clostridia</taxon>
        <taxon>Eubacteriales</taxon>
        <taxon>Clostridiaceae</taxon>
        <taxon>Hathewaya</taxon>
    </lineage>
</organism>
<evidence type="ECO:0000256" key="2">
    <source>
        <dbReference type="ARBA" id="ARBA00023152"/>
    </source>
</evidence>
<proteinExistence type="inferred from homology"/>
<dbReference type="GO" id="GO:0016868">
    <property type="term" value="F:intramolecular phosphotransferase activity"/>
    <property type="evidence" value="ECO:0007669"/>
    <property type="project" value="InterPro"/>
</dbReference>
<feature type="active site" description="Tele-phosphohistidine intermediate" evidence="5">
    <location>
        <position position="8"/>
    </location>
</feature>
<keyword evidence="7" id="KW-0378">Hydrolase</keyword>
<dbReference type="RefSeq" id="WP_138209595.1">
    <property type="nucleotide sequence ID" value="NZ_CBCRUQ010000016.1"/>
</dbReference>
<dbReference type="EMBL" id="LR590481">
    <property type="protein sequence ID" value="VTQ86134.1"/>
    <property type="molecule type" value="Genomic_DNA"/>
</dbReference>
<name>A0A4U9R430_HATHI</name>
<dbReference type="Pfam" id="PF00300">
    <property type="entry name" value="His_Phos_1"/>
    <property type="match status" value="1"/>
</dbReference>
<dbReference type="AlphaFoldDB" id="A0A4U9R430"/>
<dbReference type="Gene3D" id="3.40.50.1240">
    <property type="entry name" value="Phosphoglycerate mutase-like"/>
    <property type="match status" value="1"/>
</dbReference>
<sequence>MNLYLIRHGYTEENLKSSYYGTMDPELNEKGILQCEFLKERLKDKTFQAVYTSTKKRAIDSAKIILSDYSIKINNHKELDERSFGIFEGLNYEELSSKYKNEYKAWEKDWIGYKIKNGESHLEFSTRVYNFLEKILGKHKEDENIIIVAHAGVIRAIYTYVMDKKAELFWKFGCRNGDLAIIKYEYGNLYIDSIVHNKY</sequence>
<feature type="binding site" evidence="6">
    <location>
        <position position="57"/>
    </location>
    <ligand>
        <name>substrate</name>
    </ligand>
</feature>
<dbReference type="SUPFAM" id="SSF53254">
    <property type="entry name" value="Phosphoglycerate mutase-like"/>
    <property type="match status" value="1"/>
</dbReference>
<dbReference type="Proteomes" id="UP000308489">
    <property type="component" value="Chromosome 1"/>
</dbReference>
<evidence type="ECO:0000313" key="8">
    <source>
        <dbReference type="Proteomes" id="UP000308489"/>
    </source>
</evidence>
<dbReference type="NCBIfam" id="TIGR03162">
    <property type="entry name" value="ribazole_cobC"/>
    <property type="match status" value="1"/>
</dbReference>
<keyword evidence="2" id="KW-0324">Glycolysis</keyword>
<accession>A0A4U9R430</accession>
<dbReference type="InterPro" id="IPR013078">
    <property type="entry name" value="His_Pase_superF_clade-1"/>
</dbReference>
<comment type="similarity">
    <text evidence="1">Belongs to the phosphoglycerate mutase family. BPG-dependent PGAM subfamily.</text>
</comment>
<evidence type="ECO:0000313" key="7">
    <source>
        <dbReference type="EMBL" id="VTQ86134.1"/>
    </source>
</evidence>
<evidence type="ECO:0000256" key="3">
    <source>
        <dbReference type="ARBA" id="ARBA00023235"/>
    </source>
</evidence>
<gene>
    <name evidence="7" type="primary">cobC</name>
    <name evidence="7" type="ORF">NCTC503_00881</name>
</gene>
<dbReference type="PANTHER" id="PTHR11931">
    <property type="entry name" value="PHOSPHOGLYCERATE MUTASE"/>
    <property type="match status" value="1"/>
</dbReference>
<dbReference type="KEGG" id="hhw:NCTC503_00881"/>
<dbReference type="InterPro" id="IPR005952">
    <property type="entry name" value="Phosphogly_mut1"/>
</dbReference>
<dbReference type="OrthoDB" id="7925971at2"/>
<dbReference type="EC" id="3.1.3.73" evidence="4"/>